<sequence>MTRVLHHPLLGAIKGKIISDKLYRCYSLPYASIPQRFARSELLKELPQHRDSTVYDATTIGPSSIQLPKAAQTDAESNQLPTDDVSEQPQSEDCLRLTLTRPLDISPNTTLPVLIFIHGGAFFLGSGERAWLNPTTFCLHALTHNKPLIFISVNYRLGLLGFLHSPDAPELMPPNNALHDQLRAFEWIKHNIAGFGGDPDNITAMGQSAGGESLSLHNLSGLQDAMYKRSITLSGTLVTMPAKTPAEYQSTFLECAEKMEIAVKGRSSKDIAEEMLTVDIDKIRAANFVGAPCTESEALPYEKPSMQLMRSHAPTQVSWLESQVVSSCTYDGSISYIMTQQSPERKDHAAGFVKVARTVLSKPDELLDIYGIREDDGDGEALRKICLFESDIGFVSATISQAMGMEKTNTETCLQIFDLGNPFEGMLTQEEYASHTWDIVALLGAYEDRLSEQYAKVIRDWRTRAIDYVTDGKAICDDFRGTQTGLLVDKEGVKTRDMNGLPGAERRARLWRFAEAEKGEEGLDFLWEGVCRRWLDQGE</sequence>
<protein>
    <recommendedName>
        <fullName evidence="2">Carboxylesterase type B domain-containing protein</fullName>
    </recommendedName>
</protein>
<reference evidence="3 4" key="1">
    <citation type="submission" date="2022-12" db="EMBL/GenBank/DDBJ databases">
        <title>Genomic features and morphological characterization of a novel Knufia sp. strain isolated from spacecraft assembly facility.</title>
        <authorList>
            <person name="Teixeira M."/>
            <person name="Chander A.M."/>
            <person name="Stajich J.E."/>
            <person name="Venkateswaran K."/>
        </authorList>
    </citation>
    <scope>NUCLEOTIDE SEQUENCE [LARGE SCALE GENOMIC DNA]</scope>
    <source>
        <strain evidence="3 4">FJI-L2-BK-P2</strain>
    </source>
</reference>
<accession>A0AAN8ED87</accession>
<dbReference type="PANTHER" id="PTHR43142">
    <property type="entry name" value="CARBOXYLIC ESTER HYDROLASE"/>
    <property type="match status" value="1"/>
</dbReference>
<keyword evidence="4" id="KW-1185">Reference proteome</keyword>
<evidence type="ECO:0000313" key="3">
    <source>
        <dbReference type="EMBL" id="KAK5952653.1"/>
    </source>
</evidence>
<gene>
    <name evidence="3" type="ORF">OHC33_006245</name>
</gene>
<organism evidence="3 4">
    <name type="scientific">Knufia fluminis</name>
    <dbReference type="NCBI Taxonomy" id="191047"/>
    <lineage>
        <taxon>Eukaryota</taxon>
        <taxon>Fungi</taxon>
        <taxon>Dikarya</taxon>
        <taxon>Ascomycota</taxon>
        <taxon>Pezizomycotina</taxon>
        <taxon>Eurotiomycetes</taxon>
        <taxon>Chaetothyriomycetidae</taxon>
        <taxon>Chaetothyriales</taxon>
        <taxon>Trichomeriaceae</taxon>
        <taxon>Knufia</taxon>
    </lineage>
</organism>
<dbReference type="PANTHER" id="PTHR43142:SF5">
    <property type="entry name" value="CARBOXYLIC ESTER HYDROLASE"/>
    <property type="match status" value="1"/>
</dbReference>
<dbReference type="EMBL" id="JAKLMC020000014">
    <property type="protein sequence ID" value="KAK5952653.1"/>
    <property type="molecule type" value="Genomic_DNA"/>
</dbReference>
<dbReference type="Gene3D" id="3.40.50.1820">
    <property type="entry name" value="alpha/beta hydrolase"/>
    <property type="match status" value="1"/>
</dbReference>
<evidence type="ECO:0000256" key="1">
    <source>
        <dbReference type="SAM" id="MobiDB-lite"/>
    </source>
</evidence>
<dbReference type="Proteomes" id="UP001316803">
    <property type="component" value="Unassembled WGS sequence"/>
</dbReference>
<dbReference type="SUPFAM" id="SSF53474">
    <property type="entry name" value="alpha/beta-Hydrolases"/>
    <property type="match status" value="1"/>
</dbReference>
<feature type="region of interest" description="Disordered" evidence="1">
    <location>
        <begin position="70"/>
        <end position="89"/>
    </location>
</feature>
<name>A0AAN8ED87_9EURO</name>
<dbReference type="Pfam" id="PF00135">
    <property type="entry name" value="COesterase"/>
    <property type="match status" value="1"/>
</dbReference>
<dbReference type="InterPro" id="IPR029058">
    <property type="entry name" value="AB_hydrolase_fold"/>
</dbReference>
<evidence type="ECO:0000313" key="4">
    <source>
        <dbReference type="Proteomes" id="UP001316803"/>
    </source>
</evidence>
<feature type="domain" description="Carboxylesterase type B" evidence="2">
    <location>
        <begin position="11"/>
        <end position="341"/>
    </location>
</feature>
<evidence type="ECO:0000259" key="2">
    <source>
        <dbReference type="Pfam" id="PF00135"/>
    </source>
</evidence>
<proteinExistence type="predicted"/>
<dbReference type="InterPro" id="IPR002018">
    <property type="entry name" value="CarbesteraseB"/>
</dbReference>
<feature type="compositionally biased region" description="Polar residues" evidence="1">
    <location>
        <begin position="74"/>
        <end position="89"/>
    </location>
</feature>
<comment type="caution">
    <text evidence="3">The sequence shown here is derived from an EMBL/GenBank/DDBJ whole genome shotgun (WGS) entry which is preliminary data.</text>
</comment>
<dbReference type="AlphaFoldDB" id="A0AAN8ED87"/>